<dbReference type="InterPro" id="IPR044150">
    <property type="entry name" value="HDAC_classIV"/>
</dbReference>
<organism evidence="3">
    <name type="scientific">hydrothermal vent metagenome</name>
    <dbReference type="NCBI Taxonomy" id="652676"/>
    <lineage>
        <taxon>unclassified sequences</taxon>
        <taxon>metagenomes</taxon>
        <taxon>ecological metagenomes</taxon>
    </lineage>
</organism>
<dbReference type="CDD" id="cd09993">
    <property type="entry name" value="HDAC_classIV"/>
    <property type="match status" value="1"/>
</dbReference>
<name>A0A3B0YDX0_9ZZZZ</name>
<reference evidence="3" key="1">
    <citation type="submission" date="2018-06" db="EMBL/GenBank/DDBJ databases">
        <authorList>
            <person name="Zhirakovskaya E."/>
        </authorList>
    </citation>
    <scope>NUCLEOTIDE SEQUENCE</scope>
</reference>
<dbReference type="AlphaFoldDB" id="A0A3B0YDX0"/>
<dbReference type="PRINTS" id="PR01270">
    <property type="entry name" value="HDASUPER"/>
</dbReference>
<dbReference type="GO" id="GO:0004407">
    <property type="term" value="F:histone deacetylase activity"/>
    <property type="evidence" value="ECO:0007669"/>
    <property type="project" value="InterPro"/>
</dbReference>
<dbReference type="SUPFAM" id="SSF52768">
    <property type="entry name" value="Arginase/deacetylase"/>
    <property type="match status" value="1"/>
</dbReference>
<evidence type="ECO:0000313" key="3">
    <source>
        <dbReference type="EMBL" id="VAW79088.1"/>
    </source>
</evidence>
<dbReference type="GO" id="GO:0000118">
    <property type="term" value="C:histone deacetylase complex"/>
    <property type="evidence" value="ECO:0007669"/>
    <property type="project" value="TreeGrafter"/>
</dbReference>
<dbReference type="InterPro" id="IPR023696">
    <property type="entry name" value="Ureohydrolase_dom_sf"/>
</dbReference>
<evidence type="ECO:0000259" key="2">
    <source>
        <dbReference type="Pfam" id="PF00850"/>
    </source>
</evidence>
<proteinExistence type="predicted"/>
<gene>
    <name evidence="3" type="ORF">MNBD_GAMMA12-377</name>
</gene>
<evidence type="ECO:0000256" key="1">
    <source>
        <dbReference type="ARBA" id="ARBA00022801"/>
    </source>
</evidence>
<dbReference type="InterPro" id="IPR000286">
    <property type="entry name" value="HDACs"/>
</dbReference>
<feature type="domain" description="Histone deacetylase" evidence="2">
    <location>
        <begin position="28"/>
        <end position="312"/>
    </location>
</feature>
<dbReference type="InterPro" id="IPR023801">
    <property type="entry name" value="His_deacetylse_dom"/>
</dbReference>
<sequence length="327" mass="36372">MANKIHSSIRIVYSPDYDIRFAGMEKFHPFDSRKYSRAWEVLRKKFGSALEQNRIIPKTPISDESLLKVHSKAYLKSLGKSRTIARALELPILRFIPAKLLSRWVLDPMRLAVAGTVIAARKALQNGVAVNLAGGYHHATADRGQGFCLFADVGVAVAELRASSHLQSDDQVMIIDLDAHQGNGNEHVFRQDPNMHILDMYNKDVYPNDVLARERIDMDIPVVSGINEDIYLSILRDKLPRFLASVKDPKLIFYIAGTDILAKDPLGSMNVSAKGVLERDMMVFNALVDAAIPFVMVTSGGYTSASYRLIADSLSYLLTTFSTAEND</sequence>
<dbReference type="GO" id="GO:0040029">
    <property type="term" value="P:epigenetic regulation of gene expression"/>
    <property type="evidence" value="ECO:0007669"/>
    <property type="project" value="TreeGrafter"/>
</dbReference>
<dbReference type="Pfam" id="PF00850">
    <property type="entry name" value="Hist_deacetyl"/>
    <property type="match status" value="1"/>
</dbReference>
<accession>A0A3B0YDX0</accession>
<dbReference type="PANTHER" id="PTHR10625">
    <property type="entry name" value="HISTONE DEACETYLASE HDAC1-RELATED"/>
    <property type="match status" value="1"/>
</dbReference>
<dbReference type="Gene3D" id="3.40.800.20">
    <property type="entry name" value="Histone deacetylase domain"/>
    <property type="match status" value="1"/>
</dbReference>
<protein>
    <recommendedName>
        <fullName evidence="2">Histone deacetylase domain-containing protein</fullName>
    </recommendedName>
</protein>
<dbReference type="GO" id="GO:0016787">
    <property type="term" value="F:hydrolase activity"/>
    <property type="evidence" value="ECO:0007669"/>
    <property type="project" value="UniProtKB-KW"/>
</dbReference>
<dbReference type="PANTHER" id="PTHR10625:SF23">
    <property type="entry name" value="HISTONE DEACETYLASE 11"/>
    <property type="match status" value="1"/>
</dbReference>
<keyword evidence="1" id="KW-0378">Hydrolase</keyword>
<dbReference type="EMBL" id="UOFL01000171">
    <property type="protein sequence ID" value="VAW79088.1"/>
    <property type="molecule type" value="Genomic_DNA"/>
</dbReference>
<dbReference type="InterPro" id="IPR037138">
    <property type="entry name" value="His_deacetylse_dom_sf"/>
</dbReference>